<feature type="transmembrane region" description="Helical" evidence="2">
    <location>
        <begin position="43"/>
        <end position="64"/>
    </location>
</feature>
<sequence length="348" mass="35921">MDKEPTSGDQGISPPSGLEDSQTPPASESAEDIDGATRTRPRWMIPVVTAAAVVVLIAAGLICWRVVSNREHTQAVERCSGAVTRLEKPSGGADARTAHYQEAAGISSDQVKDVKTVIAMARAVKNAGGIKPQPVRCDASMKTQDLEAAADKTKDLNGRYDKLDKAAKAVLASRDAKDLDDARTALAAKKEEASRLLDDSDGKVADNTTREALQNAITLAEQTKGDKAKAWRDAAGPLQAAIDQVNASMQAKTQADQQAAEEAAQQAAQAAAQQQAQAVQQAAPSYGGGYTPSYRPSHGQGGGGGGWSAPAPAAPSTPQGGGVSPDIDAWLHTITPSQCHAGGPCGIG</sequence>
<dbReference type="AlphaFoldDB" id="A0ABD4ABL0"/>
<evidence type="ECO:0008006" key="5">
    <source>
        <dbReference type="Google" id="ProtNLM"/>
    </source>
</evidence>
<accession>A0ABD4ABL0</accession>
<dbReference type="RefSeq" id="WP_052690020.1">
    <property type="nucleotide sequence ID" value="NZ_KQ033865.1"/>
</dbReference>
<evidence type="ECO:0000256" key="2">
    <source>
        <dbReference type="SAM" id="Phobius"/>
    </source>
</evidence>
<dbReference type="EMBL" id="JXBX01000010">
    <property type="protein sequence ID" value="KJY52855.1"/>
    <property type="molecule type" value="Genomic_DNA"/>
</dbReference>
<evidence type="ECO:0000313" key="3">
    <source>
        <dbReference type="EMBL" id="KJY52855.1"/>
    </source>
</evidence>
<reference evidence="3 4" key="1">
    <citation type="submission" date="2014-12" db="EMBL/GenBank/DDBJ databases">
        <title>Comparative genomics of the lactic acid bacteria isolated from the honey bee gut.</title>
        <authorList>
            <person name="Ellegaard K.M."/>
            <person name="Tamarit D."/>
            <person name="Javelind E."/>
            <person name="Olofsson T."/>
            <person name="Andersson S.G."/>
            <person name="Vasquez A."/>
        </authorList>
    </citation>
    <scope>NUCLEOTIDE SEQUENCE [LARGE SCALE GENOMIC DNA]</scope>
    <source>
        <strain evidence="3 4">Bma6</strain>
    </source>
</reference>
<feature type="region of interest" description="Disordered" evidence="1">
    <location>
        <begin position="283"/>
        <end position="328"/>
    </location>
</feature>
<comment type="caution">
    <text evidence="3">The sequence shown here is derived from an EMBL/GenBank/DDBJ whole genome shotgun (WGS) entry which is preliminary data.</text>
</comment>
<keyword evidence="2" id="KW-0472">Membrane</keyword>
<gene>
    <name evidence="3" type="ORF">JF68_13060</name>
</gene>
<organism evidence="3 4">
    <name type="scientific">Bifidobacterium coryneforme</name>
    <dbReference type="NCBI Taxonomy" id="1687"/>
    <lineage>
        <taxon>Bacteria</taxon>
        <taxon>Bacillati</taxon>
        <taxon>Actinomycetota</taxon>
        <taxon>Actinomycetes</taxon>
        <taxon>Bifidobacteriales</taxon>
        <taxon>Bifidobacteriaceae</taxon>
        <taxon>Bifidobacterium</taxon>
    </lineage>
</organism>
<keyword evidence="2" id="KW-1133">Transmembrane helix</keyword>
<evidence type="ECO:0000313" key="4">
    <source>
        <dbReference type="Proteomes" id="UP000033652"/>
    </source>
</evidence>
<protein>
    <recommendedName>
        <fullName evidence="5">Colicin transporter</fullName>
    </recommendedName>
</protein>
<proteinExistence type="predicted"/>
<keyword evidence="2" id="KW-0812">Transmembrane</keyword>
<dbReference type="Proteomes" id="UP000033652">
    <property type="component" value="Unassembled WGS sequence"/>
</dbReference>
<name>A0ABD4ABL0_9BIFI</name>
<evidence type="ECO:0000256" key="1">
    <source>
        <dbReference type="SAM" id="MobiDB-lite"/>
    </source>
</evidence>
<feature type="region of interest" description="Disordered" evidence="1">
    <location>
        <begin position="1"/>
        <end position="37"/>
    </location>
</feature>
<feature type="compositionally biased region" description="Low complexity" evidence="1">
    <location>
        <begin position="308"/>
        <end position="318"/>
    </location>
</feature>